<dbReference type="PANTHER" id="PTHR44196">
    <property type="entry name" value="DEHYDROGENASE/REDUCTASE SDR FAMILY MEMBER 7B"/>
    <property type="match status" value="1"/>
</dbReference>
<organism evidence="4 5">
    <name type="scientific">Urbifossiella limnaea</name>
    <dbReference type="NCBI Taxonomy" id="2528023"/>
    <lineage>
        <taxon>Bacteria</taxon>
        <taxon>Pseudomonadati</taxon>
        <taxon>Planctomycetota</taxon>
        <taxon>Planctomycetia</taxon>
        <taxon>Gemmatales</taxon>
        <taxon>Gemmataceae</taxon>
        <taxon>Urbifossiella</taxon>
    </lineage>
</organism>
<keyword evidence="5" id="KW-1185">Reference proteome</keyword>
<dbReference type="PRINTS" id="PR00080">
    <property type="entry name" value="SDRFAMILY"/>
</dbReference>
<dbReference type="Pfam" id="PF00106">
    <property type="entry name" value="adh_short"/>
    <property type="match status" value="1"/>
</dbReference>
<evidence type="ECO:0000313" key="4">
    <source>
        <dbReference type="EMBL" id="QDU21530.1"/>
    </source>
</evidence>
<keyword evidence="2 4" id="KW-0560">Oxidoreductase</keyword>
<evidence type="ECO:0000313" key="5">
    <source>
        <dbReference type="Proteomes" id="UP000319576"/>
    </source>
</evidence>
<evidence type="ECO:0000256" key="1">
    <source>
        <dbReference type="ARBA" id="ARBA00006484"/>
    </source>
</evidence>
<dbReference type="RefSeq" id="WP_145240555.1">
    <property type="nucleotide sequence ID" value="NZ_CP036273.1"/>
</dbReference>
<accession>A0A517XVJ1</accession>
<dbReference type="PROSITE" id="PS51257">
    <property type="entry name" value="PROKAR_LIPOPROTEIN"/>
    <property type="match status" value="1"/>
</dbReference>
<dbReference type="PANTHER" id="PTHR44196:SF1">
    <property type="entry name" value="DEHYDROGENASE_REDUCTASE SDR FAMILY MEMBER 7B"/>
    <property type="match status" value="1"/>
</dbReference>
<dbReference type="SUPFAM" id="SSF51735">
    <property type="entry name" value="NAD(P)-binding Rossmann-fold domains"/>
    <property type="match status" value="1"/>
</dbReference>
<dbReference type="KEGG" id="uli:ETAA1_34970"/>
<dbReference type="PRINTS" id="PR00081">
    <property type="entry name" value="GDHRDH"/>
</dbReference>
<sequence>MTRDLTGKRVILTGASGGIGRATAAALAVAGCRVALASRSRDTLDALVRELPAAEYVVVPTDITNADDRRRLVETAVTAFGGLDILVNNAGIGSWGHFATSTEDIARRVMETNFFGPVELTRVALPHLENGVQPCVVNVTSMCGRKGMPAWPEYSASKFALVGMSEAWRGEFARFGVDTLTVVPGMTDSGFDKNWIRVDGKADLRFTDGLKPEEVAAGIVAAIRANKTETVLGSEARRLLRFNRYFPRLTNWLIARKVKKLYAAGTPS</sequence>
<proteinExistence type="inferred from homology"/>
<dbReference type="EC" id="1.-.-.-" evidence="4"/>
<dbReference type="AlphaFoldDB" id="A0A517XVJ1"/>
<reference evidence="4 5" key="1">
    <citation type="submission" date="2019-02" db="EMBL/GenBank/DDBJ databases">
        <title>Deep-cultivation of Planctomycetes and their phenomic and genomic characterization uncovers novel biology.</title>
        <authorList>
            <person name="Wiegand S."/>
            <person name="Jogler M."/>
            <person name="Boedeker C."/>
            <person name="Pinto D."/>
            <person name="Vollmers J."/>
            <person name="Rivas-Marin E."/>
            <person name="Kohn T."/>
            <person name="Peeters S.H."/>
            <person name="Heuer A."/>
            <person name="Rast P."/>
            <person name="Oberbeckmann S."/>
            <person name="Bunk B."/>
            <person name="Jeske O."/>
            <person name="Meyerdierks A."/>
            <person name="Storesund J.E."/>
            <person name="Kallscheuer N."/>
            <person name="Luecker S."/>
            <person name="Lage O.M."/>
            <person name="Pohl T."/>
            <person name="Merkel B.J."/>
            <person name="Hornburger P."/>
            <person name="Mueller R.-W."/>
            <person name="Bruemmer F."/>
            <person name="Labrenz M."/>
            <person name="Spormann A.M."/>
            <person name="Op den Camp H."/>
            <person name="Overmann J."/>
            <person name="Amann R."/>
            <person name="Jetten M.S.M."/>
            <person name="Mascher T."/>
            <person name="Medema M.H."/>
            <person name="Devos D.P."/>
            <person name="Kaster A.-K."/>
            <person name="Ovreas L."/>
            <person name="Rohde M."/>
            <person name="Galperin M.Y."/>
            <person name="Jogler C."/>
        </authorList>
    </citation>
    <scope>NUCLEOTIDE SEQUENCE [LARGE SCALE GENOMIC DNA]</scope>
    <source>
        <strain evidence="4 5">ETA_A1</strain>
    </source>
</reference>
<comment type="similarity">
    <text evidence="1 3">Belongs to the short-chain dehydrogenases/reductases (SDR) family.</text>
</comment>
<dbReference type="GO" id="GO:0016020">
    <property type="term" value="C:membrane"/>
    <property type="evidence" value="ECO:0007669"/>
    <property type="project" value="TreeGrafter"/>
</dbReference>
<evidence type="ECO:0000256" key="2">
    <source>
        <dbReference type="ARBA" id="ARBA00023002"/>
    </source>
</evidence>
<gene>
    <name evidence="4" type="ORF">ETAA1_34970</name>
</gene>
<dbReference type="Proteomes" id="UP000319576">
    <property type="component" value="Chromosome"/>
</dbReference>
<protein>
    <submittedName>
        <fullName evidence="4">Putative oxidoreductase</fullName>
        <ecNumber evidence="4">1.-.-.-</ecNumber>
    </submittedName>
</protein>
<dbReference type="GO" id="GO:0016491">
    <property type="term" value="F:oxidoreductase activity"/>
    <property type="evidence" value="ECO:0007669"/>
    <property type="project" value="UniProtKB-KW"/>
</dbReference>
<dbReference type="InterPro" id="IPR036291">
    <property type="entry name" value="NAD(P)-bd_dom_sf"/>
</dbReference>
<dbReference type="InterPro" id="IPR020904">
    <property type="entry name" value="Sc_DH/Rdtase_CS"/>
</dbReference>
<dbReference type="EMBL" id="CP036273">
    <property type="protein sequence ID" value="QDU21530.1"/>
    <property type="molecule type" value="Genomic_DNA"/>
</dbReference>
<dbReference type="Gene3D" id="3.40.50.720">
    <property type="entry name" value="NAD(P)-binding Rossmann-like Domain"/>
    <property type="match status" value="1"/>
</dbReference>
<evidence type="ECO:0000256" key="3">
    <source>
        <dbReference type="RuleBase" id="RU000363"/>
    </source>
</evidence>
<name>A0A517XVJ1_9BACT</name>
<dbReference type="PROSITE" id="PS00061">
    <property type="entry name" value="ADH_SHORT"/>
    <property type="match status" value="1"/>
</dbReference>
<dbReference type="OrthoDB" id="9787298at2"/>
<dbReference type="InterPro" id="IPR002347">
    <property type="entry name" value="SDR_fam"/>
</dbReference>